<feature type="compositionally biased region" description="Low complexity" evidence="1">
    <location>
        <begin position="312"/>
        <end position="321"/>
    </location>
</feature>
<evidence type="ECO:0000256" key="1">
    <source>
        <dbReference type="SAM" id="MobiDB-lite"/>
    </source>
</evidence>
<reference evidence="3" key="1">
    <citation type="submission" date="2017-03" db="EMBL/GenBank/DDBJ databases">
        <authorList>
            <person name="Sharma R."/>
            <person name="Thines M."/>
        </authorList>
    </citation>
    <scope>NUCLEOTIDE SEQUENCE [LARGE SCALE GENOMIC DNA]</scope>
</reference>
<dbReference type="EMBL" id="FWEW01003727">
    <property type="protein sequence ID" value="SLM40524.1"/>
    <property type="molecule type" value="Genomic_DNA"/>
</dbReference>
<proteinExistence type="predicted"/>
<dbReference type="Proteomes" id="UP000192927">
    <property type="component" value="Unassembled WGS sequence"/>
</dbReference>
<dbReference type="Gene3D" id="3.30.70.330">
    <property type="match status" value="1"/>
</dbReference>
<sequence length="444" mass="48940">MQVHAVPPEERAFNSKGERLPWGIDYLDESRNSRRPQEEWGSFGKNAGRKGSSRASRTATPAKKENPTIDSFALALKYDQDRQAAEAQQQGQTASSRVQSGALAPVDGNTAARTTVVAQKAPTQVILRGYSPSNQWAAIEFYERVSGGLICEDYERQPPFERRRYQSNLSASTYVPPRALSRAEKALATCYHGGDCWITVTFDSAEAAERAIYSSPHFIQGHWVYAEPFEGKGPDVDEPILYRLEDREPGLLDDTRPSHRPSQTLGPSFSVSSIQDADVRRRSNATLPRSFTTNASLLMDEQALVEVGSFSSSTASSATATGPEYPDLNRQRSPQNGDSRSSALATMNNGNELQGGPPTFTHFPDIPKTHLCPASEAFLPQKSWSENVLANVPLVGGLQSDVIGSVVPRLENGDFDWARASFYWKICYWLDTHLGTDLCGMREN</sequence>
<name>A0A1W5DBJ2_9LECA</name>
<feature type="region of interest" description="Disordered" evidence="1">
    <location>
        <begin position="81"/>
        <end position="102"/>
    </location>
</feature>
<keyword evidence="3" id="KW-1185">Reference proteome</keyword>
<evidence type="ECO:0000313" key="2">
    <source>
        <dbReference type="EMBL" id="SLM40524.1"/>
    </source>
</evidence>
<feature type="region of interest" description="Disordered" evidence="1">
    <location>
        <begin position="1"/>
        <end position="68"/>
    </location>
</feature>
<feature type="region of interest" description="Disordered" evidence="1">
    <location>
        <begin position="250"/>
        <end position="281"/>
    </location>
</feature>
<evidence type="ECO:0000313" key="3">
    <source>
        <dbReference type="Proteomes" id="UP000192927"/>
    </source>
</evidence>
<feature type="compositionally biased region" description="Polar residues" evidence="1">
    <location>
        <begin position="331"/>
        <end position="352"/>
    </location>
</feature>
<dbReference type="AlphaFoldDB" id="A0A1W5DBJ2"/>
<feature type="compositionally biased region" description="Basic and acidic residues" evidence="1">
    <location>
        <begin position="28"/>
        <end position="38"/>
    </location>
</feature>
<feature type="compositionally biased region" description="Polar residues" evidence="1">
    <location>
        <begin position="260"/>
        <end position="275"/>
    </location>
</feature>
<organism evidence="2 3">
    <name type="scientific">Lasallia pustulata</name>
    <dbReference type="NCBI Taxonomy" id="136370"/>
    <lineage>
        <taxon>Eukaryota</taxon>
        <taxon>Fungi</taxon>
        <taxon>Dikarya</taxon>
        <taxon>Ascomycota</taxon>
        <taxon>Pezizomycotina</taxon>
        <taxon>Lecanoromycetes</taxon>
        <taxon>OSLEUM clade</taxon>
        <taxon>Umbilicariomycetidae</taxon>
        <taxon>Umbilicariales</taxon>
        <taxon>Umbilicariaceae</taxon>
        <taxon>Lasallia</taxon>
    </lineage>
</organism>
<dbReference type="InterPro" id="IPR012677">
    <property type="entry name" value="Nucleotide-bd_a/b_plait_sf"/>
</dbReference>
<feature type="region of interest" description="Disordered" evidence="1">
    <location>
        <begin position="312"/>
        <end position="364"/>
    </location>
</feature>
<protein>
    <submittedName>
        <fullName evidence="2">Uncharacterized protein</fullName>
    </submittedName>
</protein>
<feature type="compositionally biased region" description="Basic and acidic residues" evidence="1">
    <location>
        <begin position="7"/>
        <end position="19"/>
    </location>
</feature>
<feature type="compositionally biased region" description="Low complexity" evidence="1">
    <location>
        <begin position="85"/>
        <end position="94"/>
    </location>
</feature>
<accession>A0A1W5DBJ2</accession>